<sequence length="988" mass="110341">MALLPCGMVMLTDHVWSKAMGTFDKAILAFAASSRLPRHYLIYQCLLRQWILVCIHHAWQPMAETNALAPLPAPDAATTDACCQLLASAQVPSDGGQESSNAAPPWSDSVAGETAVTLVQRCFGADLSALANVDTLLARQRHAREALKQQLAAADNVVAVALNRAEHVAQDTVATAERLQAARGAAVDRARAMLATDAQTTMGGKTGEARLAAELVQLRGRLRTLQSTADYLRAALLAEDLCAQVRAEAERAPKRALAAFADLTQLRRRIAHHPRLTSHLDEMQRLLWRQLLETLEKRFVRALEEIRWPAPMPYPHSNSMAIKLRTFRRAFADLLVLEEPWAEKLVKEAGIHQTKADTNDAAAEHASSSAARPSPADAHLGDVAGTEHQANSTDHLPTALPIHLMLDPIIVRFRYHFEGKRPTNRLDKPEWYFTHVLSLIQDHAVLLDRECQPLVERAGLAWSAKVATQKLQHDLPKLLEHPGLLSHVIAEAVSFDTDLRDGHGYSVVDGHEWRGTVEVFVGDKTRFKRWLAVEKEFALARYNEIIETKGAWELQMDESLLGGHHDSIGSDAAIEENRGDDEARPTQSADILVNLIEVVTERYRSLPRVAHRIRFLLEIQIELLDRYRTEIASKADAFEHTRFGAFSVVQRQAREQVAGLAGLKLLSRWLESLLYVRSAMRDWAEDVFFLELWRNINQHSASAKPSPRVDSFAAASTAKEIPSDTTGGEEDEEDDEDEATVFDDVIDCYTKLAERLQGMIARCIGQEITYELRLYAQKRGWPAATETMLQQADEIPDNLEEVASSRHGAALISSGLSPELARPLSMYGQYVAYINDNLPRRVFTSVFRATAGIVDEWLWSRLVLVQQFGDAGARRLVLDFEQGVASIGHGLVRQPQCYYRRMRDVVALFKLPTERQVRAAKDGQVDETDTNSITVEETGRRLRKAQQDGELESAQHLMERLGVFSLELDEAAEVAERRVTALDAKLLF</sequence>
<dbReference type="GO" id="GO:0070939">
    <property type="term" value="C:Dsl1/NZR complex"/>
    <property type="evidence" value="ECO:0007669"/>
    <property type="project" value="InterPro"/>
</dbReference>
<dbReference type="Proteomes" id="UP000271241">
    <property type="component" value="Unassembled WGS sequence"/>
</dbReference>
<dbReference type="STRING" id="78915.A0A4P9XKX8"/>
<dbReference type="OrthoDB" id="407410at2759"/>
<feature type="region of interest" description="Disordered" evidence="2">
    <location>
        <begin position="356"/>
        <end position="382"/>
    </location>
</feature>
<dbReference type="Gene3D" id="1.20.58.670">
    <property type="entry name" value="Dsl1p vesicle tethering complex, Tip20p subunit, domain D"/>
    <property type="match status" value="1"/>
</dbReference>
<evidence type="ECO:0000313" key="4">
    <source>
        <dbReference type="Proteomes" id="UP000271241"/>
    </source>
</evidence>
<feature type="compositionally biased region" description="Acidic residues" evidence="2">
    <location>
        <begin position="727"/>
        <end position="737"/>
    </location>
</feature>
<dbReference type="GO" id="GO:0006890">
    <property type="term" value="P:retrograde vesicle-mediated transport, Golgi to endoplasmic reticulum"/>
    <property type="evidence" value="ECO:0007669"/>
    <property type="project" value="InterPro"/>
</dbReference>
<dbReference type="PANTHER" id="PTHR13520:SF0">
    <property type="entry name" value="RAD50-INTERACTING PROTEIN 1"/>
    <property type="match status" value="1"/>
</dbReference>
<dbReference type="EMBL" id="KZ992874">
    <property type="protein sequence ID" value="RKP06483.1"/>
    <property type="molecule type" value="Genomic_DNA"/>
</dbReference>
<organism evidence="3 4">
    <name type="scientific">Thamnocephalis sphaerospora</name>
    <dbReference type="NCBI Taxonomy" id="78915"/>
    <lineage>
        <taxon>Eukaryota</taxon>
        <taxon>Fungi</taxon>
        <taxon>Fungi incertae sedis</taxon>
        <taxon>Zoopagomycota</taxon>
        <taxon>Zoopagomycotina</taxon>
        <taxon>Zoopagomycetes</taxon>
        <taxon>Zoopagales</taxon>
        <taxon>Sigmoideomycetaceae</taxon>
        <taxon>Thamnocephalis</taxon>
    </lineage>
</organism>
<accession>A0A4P9XKX8</accession>
<feature type="coiled-coil region" evidence="1">
    <location>
        <begin position="137"/>
        <end position="164"/>
    </location>
</feature>
<evidence type="ECO:0000313" key="3">
    <source>
        <dbReference type="EMBL" id="RKP06483.1"/>
    </source>
</evidence>
<gene>
    <name evidence="3" type="ORF">THASP1DRAFT_25203</name>
</gene>
<dbReference type="PANTHER" id="PTHR13520">
    <property type="entry name" value="RAD50-INTERACTING PROTEIN 1 RINT-1"/>
    <property type="match status" value="1"/>
</dbReference>
<keyword evidence="4" id="KW-1185">Reference proteome</keyword>
<evidence type="ECO:0000256" key="1">
    <source>
        <dbReference type="SAM" id="Coils"/>
    </source>
</evidence>
<protein>
    <submittedName>
        <fullName evidence="3">TIP-1 family-domain-containing protein</fullName>
    </submittedName>
</protein>
<dbReference type="InterPro" id="IPR042044">
    <property type="entry name" value="EXOC6PINT-1/Sec15/Tip20_C_dom2"/>
</dbReference>
<feature type="compositionally biased region" description="Low complexity" evidence="2">
    <location>
        <begin position="360"/>
        <end position="378"/>
    </location>
</feature>
<dbReference type="GO" id="GO:0006888">
    <property type="term" value="P:endoplasmic reticulum to Golgi vesicle-mediated transport"/>
    <property type="evidence" value="ECO:0007669"/>
    <property type="project" value="InterPro"/>
</dbReference>
<feature type="region of interest" description="Disordered" evidence="2">
    <location>
        <begin position="701"/>
        <end position="737"/>
    </location>
</feature>
<evidence type="ECO:0000256" key="2">
    <source>
        <dbReference type="SAM" id="MobiDB-lite"/>
    </source>
</evidence>
<dbReference type="GO" id="GO:0060628">
    <property type="term" value="P:regulation of ER to Golgi vesicle-mediated transport"/>
    <property type="evidence" value="ECO:0007669"/>
    <property type="project" value="TreeGrafter"/>
</dbReference>
<dbReference type="PROSITE" id="PS51386">
    <property type="entry name" value="RINT1_TIP20"/>
    <property type="match status" value="1"/>
</dbReference>
<dbReference type="InterPro" id="IPR007528">
    <property type="entry name" value="RINT1_Tip20"/>
</dbReference>
<reference evidence="4" key="1">
    <citation type="journal article" date="2018" name="Nat. Microbiol.">
        <title>Leveraging single-cell genomics to expand the fungal tree of life.</title>
        <authorList>
            <person name="Ahrendt S.R."/>
            <person name="Quandt C.A."/>
            <person name="Ciobanu D."/>
            <person name="Clum A."/>
            <person name="Salamov A."/>
            <person name="Andreopoulos B."/>
            <person name="Cheng J.F."/>
            <person name="Woyke T."/>
            <person name="Pelin A."/>
            <person name="Henrissat B."/>
            <person name="Reynolds N.K."/>
            <person name="Benny G.L."/>
            <person name="Smith M.E."/>
            <person name="James T.Y."/>
            <person name="Grigoriev I.V."/>
        </authorList>
    </citation>
    <scope>NUCLEOTIDE SEQUENCE [LARGE SCALE GENOMIC DNA]</scope>
    <source>
        <strain evidence="4">RSA 1356</strain>
    </source>
</reference>
<name>A0A4P9XKX8_9FUNG</name>
<dbReference type="AlphaFoldDB" id="A0A4P9XKX8"/>
<proteinExistence type="predicted"/>
<keyword evidence="1" id="KW-0175">Coiled coil</keyword>
<dbReference type="Pfam" id="PF04437">
    <property type="entry name" value="RINT1_TIP1"/>
    <property type="match status" value="1"/>
</dbReference>